<dbReference type="Pfam" id="PF04889">
    <property type="entry name" value="Cwf_Cwc_15"/>
    <property type="match status" value="1"/>
</dbReference>
<name>A0A1R1XAJ3_9FUNG</name>
<feature type="region of interest" description="Disordered" evidence="6">
    <location>
        <begin position="118"/>
        <end position="145"/>
    </location>
</feature>
<feature type="coiled-coil region" evidence="5">
    <location>
        <begin position="148"/>
        <end position="180"/>
    </location>
</feature>
<dbReference type="PANTHER" id="PTHR12718:SF2">
    <property type="entry name" value="SPLICEOSOME-ASSOCIATED PROTEIN CWC15 HOMOLOG"/>
    <property type="match status" value="1"/>
</dbReference>
<sequence length="240" mass="27776">MTTAARPTFDTARGKDSTAITLQISARDLPGHTKIKYRQPGQGGNADHISDDVLRDQLLKAEKESLQKTKMLLFGLAGDQEKTSKIGLITDTETDEIEKRNLKLEQDKQEYLKKLQNDFESESENDAESQNDDDSDESDSEDETALLMQELEKIKKSRELEKKAKELEEQEQELENMDSSILQGNPLLADDLDFVVKRRWDDDVVFKNQSRGMEIKPKKRFINDMLRSDFHKKFMKRYIQ</sequence>
<evidence type="ECO:0000313" key="7">
    <source>
        <dbReference type="EMBL" id="OMJ11644.1"/>
    </source>
</evidence>
<reference evidence="8" key="1">
    <citation type="submission" date="2017-01" db="EMBL/GenBank/DDBJ databases">
        <authorList>
            <person name="Wang Y."/>
            <person name="White M."/>
            <person name="Kvist S."/>
            <person name="Moncalvo J.-M."/>
        </authorList>
    </citation>
    <scope>NUCLEOTIDE SEQUENCE [LARGE SCALE GENOMIC DNA]</scope>
    <source>
        <strain evidence="8">ID-206-W2</strain>
    </source>
</reference>
<evidence type="ECO:0000256" key="5">
    <source>
        <dbReference type="SAM" id="Coils"/>
    </source>
</evidence>
<comment type="caution">
    <text evidence="7">The sequence shown here is derived from an EMBL/GenBank/DDBJ whole genome shotgun (WGS) entry which is preliminary data.</text>
</comment>
<accession>A0A1R1XAJ3</accession>
<evidence type="ECO:0000256" key="4">
    <source>
        <dbReference type="ARBA" id="ARBA00023187"/>
    </source>
</evidence>
<dbReference type="OrthoDB" id="30179at2759"/>
<keyword evidence="5" id="KW-0175">Coiled coil</keyword>
<protein>
    <submittedName>
        <fullName evidence="7">Pre-mRNA-splicing factor cwc15</fullName>
    </submittedName>
</protein>
<dbReference type="InterPro" id="IPR006973">
    <property type="entry name" value="Cwf_Cwc_15"/>
</dbReference>
<dbReference type="AlphaFoldDB" id="A0A1R1XAJ3"/>
<dbReference type="EMBL" id="LSSM01005948">
    <property type="protein sequence ID" value="OMJ11644.1"/>
    <property type="molecule type" value="Genomic_DNA"/>
</dbReference>
<evidence type="ECO:0000256" key="1">
    <source>
        <dbReference type="ARBA" id="ARBA00003777"/>
    </source>
</evidence>
<dbReference type="GO" id="GO:0071013">
    <property type="term" value="C:catalytic step 2 spliceosome"/>
    <property type="evidence" value="ECO:0007669"/>
    <property type="project" value="TreeGrafter"/>
</dbReference>
<dbReference type="GO" id="GO:0003723">
    <property type="term" value="F:RNA binding"/>
    <property type="evidence" value="ECO:0007669"/>
    <property type="project" value="TreeGrafter"/>
</dbReference>
<evidence type="ECO:0000256" key="2">
    <source>
        <dbReference type="ARBA" id="ARBA00006644"/>
    </source>
</evidence>
<evidence type="ECO:0000313" key="8">
    <source>
        <dbReference type="Proteomes" id="UP000187429"/>
    </source>
</evidence>
<organism evidence="7 8">
    <name type="scientific">Smittium culicis</name>
    <dbReference type="NCBI Taxonomy" id="133412"/>
    <lineage>
        <taxon>Eukaryota</taxon>
        <taxon>Fungi</taxon>
        <taxon>Fungi incertae sedis</taxon>
        <taxon>Zoopagomycota</taxon>
        <taxon>Kickxellomycotina</taxon>
        <taxon>Harpellomycetes</taxon>
        <taxon>Harpellales</taxon>
        <taxon>Legeriomycetaceae</taxon>
        <taxon>Smittium</taxon>
    </lineage>
</organism>
<feature type="compositionally biased region" description="Acidic residues" evidence="6">
    <location>
        <begin position="119"/>
        <end position="144"/>
    </location>
</feature>
<proteinExistence type="inferred from homology"/>
<comment type="function">
    <text evidence="1">Involved in pre-mRNA splicing.</text>
</comment>
<comment type="similarity">
    <text evidence="2">Belongs to the CWC15 family.</text>
</comment>
<gene>
    <name evidence="7" type="ORF">AYI69_g9753</name>
</gene>
<dbReference type="Proteomes" id="UP000187429">
    <property type="component" value="Unassembled WGS sequence"/>
</dbReference>
<keyword evidence="8" id="KW-1185">Reference proteome</keyword>
<evidence type="ECO:0000256" key="6">
    <source>
        <dbReference type="SAM" id="MobiDB-lite"/>
    </source>
</evidence>
<keyword evidence="3" id="KW-0507">mRNA processing</keyword>
<evidence type="ECO:0000256" key="3">
    <source>
        <dbReference type="ARBA" id="ARBA00022664"/>
    </source>
</evidence>
<dbReference type="GO" id="GO:0045292">
    <property type="term" value="P:mRNA cis splicing, via spliceosome"/>
    <property type="evidence" value="ECO:0007669"/>
    <property type="project" value="TreeGrafter"/>
</dbReference>
<dbReference type="PANTHER" id="PTHR12718">
    <property type="entry name" value="CELL CYCLE CONTROL PROTEIN CWF15"/>
    <property type="match status" value="1"/>
</dbReference>
<keyword evidence="4" id="KW-0508">mRNA splicing</keyword>